<dbReference type="RefSeq" id="WP_281898683.1">
    <property type="nucleotide sequence ID" value="NZ_BSDI01000021.1"/>
</dbReference>
<keyword evidence="3" id="KW-1185">Reference proteome</keyword>
<evidence type="ECO:0000313" key="2">
    <source>
        <dbReference type="EMBL" id="GLH99188.1"/>
    </source>
</evidence>
<dbReference type="Pfam" id="PF06224">
    <property type="entry name" value="AlkZ-like"/>
    <property type="match status" value="1"/>
</dbReference>
<accession>A0ABQ5QXA8</accession>
<dbReference type="PANTHER" id="PTHR38479:SF2">
    <property type="entry name" value="WINGED HELIX DNA-BINDING DOMAIN-CONTAINING PROTEIN"/>
    <property type="match status" value="1"/>
</dbReference>
<evidence type="ECO:0000256" key="1">
    <source>
        <dbReference type="SAM" id="SignalP"/>
    </source>
</evidence>
<gene>
    <name evidence="2" type="ORF">Pa4123_44630</name>
</gene>
<sequence>MLTWAQVCARRLARHHLAAPAASAAQAAAAVGGIHAQIMSAAEVSVGLRVAGLTRAGVRDALWTERTLVKTRGPRYTVHLLAATDLPMWTGALSALPTRRLELLTDEQAELVVAALADVLADAEWTTGELTDHVVARTGSWAGDPVMDAFQGKWPRWIEAMPLASRRGVMCFGANRGRNVTYTHPARWLPGFTPMDADAALAEVVHRYLYAYGPATPAHFARWMAAPPGWAAQLFSSLGFLEQVTVDGEPAFVIAGDTGMPDEPPAGVRLLPYFDAYGVGCFPRERVFPGRAFERALAGGQAGNYPLLLIDGAVGGVWHQRRSGKRIAVTVEPFGRLNAARKRDLEAEVARIGEILEATATLTIGEVKVGPHA</sequence>
<comment type="caution">
    <text evidence="2">The sequence shown here is derived from an EMBL/GenBank/DDBJ whole genome shotgun (WGS) entry which is preliminary data.</text>
</comment>
<dbReference type="InterPro" id="IPR009351">
    <property type="entry name" value="AlkZ-like"/>
</dbReference>
<protein>
    <recommendedName>
        <fullName evidence="4">Winged helix DNA-binding domain-containing protein</fullName>
    </recommendedName>
</protein>
<name>A0ABQ5QXA8_9ACTN</name>
<reference evidence="2" key="1">
    <citation type="submission" date="2022-12" db="EMBL/GenBank/DDBJ databases">
        <title>New Phytohabitans aurantiacus sp. RD004123 nov., an actinomycete isolated from soil.</title>
        <authorList>
            <person name="Triningsih D.W."/>
            <person name="Harunari E."/>
            <person name="Igarashi Y."/>
        </authorList>
    </citation>
    <scope>NUCLEOTIDE SEQUENCE</scope>
    <source>
        <strain evidence="2">RD004123</strain>
    </source>
</reference>
<organism evidence="2 3">
    <name type="scientific">Phytohabitans aurantiacus</name>
    <dbReference type="NCBI Taxonomy" id="3016789"/>
    <lineage>
        <taxon>Bacteria</taxon>
        <taxon>Bacillati</taxon>
        <taxon>Actinomycetota</taxon>
        <taxon>Actinomycetes</taxon>
        <taxon>Micromonosporales</taxon>
        <taxon>Micromonosporaceae</taxon>
    </lineage>
</organism>
<keyword evidence="1" id="KW-0732">Signal</keyword>
<dbReference type="Proteomes" id="UP001144280">
    <property type="component" value="Unassembled WGS sequence"/>
</dbReference>
<proteinExistence type="predicted"/>
<evidence type="ECO:0000313" key="3">
    <source>
        <dbReference type="Proteomes" id="UP001144280"/>
    </source>
</evidence>
<dbReference type="PANTHER" id="PTHR38479">
    <property type="entry name" value="LMO0824 PROTEIN"/>
    <property type="match status" value="1"/>
</dbReference>
<evidence type="ECO:0008006" key="4">
    <source>
        <dbReference type="Google" id="ProtNLM"/>
    </source>
</evidence>
<dbReference type="EMBL" id="BSDI01000021">
    <property type="protein sequence ID" value="GLH99188.1"/>
    <property type="molecule type" value="Genomic_DNA"/>
</dbReference>
<feature type="chain" id="PRO_5045198775" description="Winged helix DNA-binding domain-containing protein" evidence="1">
    <location>
        <begin position="28"/>
        <end position="373"/>
    </location>
</feature>
<feature type="signal peptide" evidence="1">
    <location>
        <begin position="1"/>
        <end position="27"/>
    </location>
</feature>